<accession>A0ABD2LP93</accession>
<evidence type="ECO:0000256" key="4">
    <source>
        <dbReference type="ARBA" id="ARBA00023242"/>
    </source>
</evidence>
<evidence type="ECO:0000313" key="7">
    <source>
        <dbReference type="Proteomes" id="UP001620626"/>
    </source>
</evidence>
<reference evidence="6 7" key="1">
    <citation type="submission" date="2024-10" db="EMBL/GenBank/DDBJ databases">
        <authorList>
            <person name="Kim D."/>
        </authorList>
    </citation>
    <scope>NUCLEOTIDE SEQUENCE [LARGE SCALE GENOMIC DNA]</scope>
    <source>
        <strain evidence="6">BH-2024</strain>
    </source>
</reference>
<dbReference type="Proteomes" id="UP001620626">
    <property type="component" value="Unassembled WGS sequence"/>
</dbReference>
<evidence type="ECO:0000256" key="1">
    <source>
        <dbReference type="ARBA" id="ARBA00004123"/>
    </source>
</evidence>
<keyword evidence="3" id="KW-0804">Transcription</keyword>
<gene>
    <name evidence="6" type="ORF">niasHT_007464</name>
</gene>
<dbReference type="GO" id="GO:0005634">
    <property type="term" value="C:nucleus"/>
    <property type="evidence" value="ECO:0007669"/>
    <property type="project" value="UniProtKB-SubCell"/>
</dbReference>
<dbReference type="InterPro" id="IPR009072">
    <property type="entry name" value="Histone-fold"/>
</dbReference>
<name>A0ABD2LP93_9BILA</name>
<sequence>MALPTNFVESGCQTSFNSLLPYQMYRRVLRHCAASICHSIGFDSAQKGSLEALSFLFHQCATLWHSFRRLMVVKVLLSVFSKTSNRTHSHCCPNLRQKCRPFSAFLTLVPTTNYERIRRLDAQNKRDWEESLVRYAITQFPSVCVFSELDARLMLEAKDAPMSVNAN</sequence>
<evidence type="ECO:0000259" key="5">
    <source>
        <dbReference type="Pfam" id="PF07524"/>
    </source>
</evidence>
<protein>
    <recommendedName>
        <fullName evidence="5">Bromodomain associated domain-containing protein</fullName>
    </recommendedName>
</protein>
<organism evidence="6 7">
    <name type="scientific">Heterodera trifolii</name>
    <dbReference type="NCBI Taxonomy" id="157864"/>
    <lineage>
        <taxon>Eukaryota</taxon>
        <taxon>Metazoa</taxon>
        <taxon>Ecdysozoa</taxon>
        <taxon>Nematoda</taxon>
        <taxon>Chromadorea</taxon>
        <taxon>Rhabditida</taxon>
        <taxon>Tylenchina</taxon>
        <taxon>Tylenchomorpha</taxon>
        <taxon>Tylenchoidea</taxon>
        <taxon>Heteroderidae</taxon>
        <taxon>Heteroderinae</taxon>
        <taxon>Heterodera</taxon>
    </lineage>
</organism>
<dbReference type="AlphaFoldDB" id="A0ABD2LP93"/>
<dbReference type="InterPro" id="IPR006565">
    <property type="entry name" value="BTP"/>
</dbReference>
<evidence type="ECO:0000313" key="6">
    <source>
        <dbReference type="EMBL" id="KAL3117061.1"/>
    </source>
</evidence>
<evidence type="ECO:0000256" key="3">
    <source>
        <dbReference type="ARBA" id="ARBA00023163"/>
    </source>
</evidence>
<keyword evidence="7" id="KW-1185">Reference proteome</keyword>
<comment type="caution">
    <text evidence="6">The sequence shown here is derived from an EMBL/GenBank/DDBJ whole genome shotgun (WGS) entry which is preliminary data.</text>
</comment>
<dbReference type="EMBL" id="JBICBT010000334">
    <property type="protein sequence ID" value="KAL3117061.1"/>
    <property type="molecule type" value="Genomic_DNA"/>
</dbReference>
<evidence type="ECO:0000256" key="2">
    <source>
        <dbReference type="ARBA" id="ARBA00023015"/>
    </source>
</evidence>
<feature type="domain" description="Bromodomain associated" evidence="5">
    <location>
        <begin position="23"/>
        <end position="59"/>
    </location>
</feature>
<proteinExistence type="predicted"/>
<keyword evidence="4" id="KW-0539">Nucleus</keyword>
<dbReference type="Gene3D" id="1.10.20.10">
    <property type="entry name" value="Histone, subunit A"/>
    <property type="match status" value="1"/>
</dbReference>
<keyword evidence="2" id="KW-0805">Transcription regulation</keyword>
<dbReference type="Pfam" id="PF07524">
    <property type="entry name" value="Bromo_TP"/>
    <property type="match status" value="1"/>
</dbReference>
<comment type="subcellular location">
    <subcellularLocation>
        <location evidence="1">Nucleus</location>
    </subcellularLocation>
</comment>